<feature type="transmembrane region" description="Helical" evidence="1">
    <location>
        <begin position="102"/>
        <end position="123"/>
    </location>
</feature>
<dbReference type="OrthoDB" id="9785091at2"/>
<organism evidence="2 3">
    <name type="scientific">Chthonomonas calidirosea (strain DSM 23976 / ICMP 18418 / T49)</name>
    <dbReference type="NCBI Taxonomy" id="1303518"/>
    <lineage>
        <taxon>Bacteria</taxon>
        <taxon>Bacillati</taxon>
        <taxon>Armatimonadota</taxon>
        <taxon>Chthonomonadia</taxon>
        <taxon>Chthonomonadales</taxon>
        <taxon>Chthonomonadaceae</taxon>
        <taxon>Chthonomonas</taxon>
    </lineage>
</organism>
<dbReference type="eggNOG" id="COG5427">
    <property type="taxonomic scope" value="Bacteria"/>
</dbReference>
<keyword evidence="1" id="KW-0472">Membrane</keyword>
<feature type="transmembrane region" description="Helical" evidence="1">
    <location>
        <begin position="173"/>
        <end position="198"/>
    </location>
</feature>
<feature type="transmembrane region" description="Helical" evidence="1">
    <location>
        <begin position="135"/>
        <end position="153"/>
    </location>
</feature>
<evidence type="ECO:0000313" key="3">
    <source>
        <dbReference type="Proteomes" id="UP000014227"/>
    </source>
</evidence>
<feature type="transmembrane region" description="Helical" evidence="1">
    <location>
        <begin position="256"/>
        <end position="275"/>
    </location>
</feature>
<dbReference type="EMBL" id="HF951689">
    <property type="protein sequence ID" value="CCW34287.1"/>
    <property type="molecule type" value="Genomic_DNA"/>
</dbReference>
<dbReference type="KEGG" id="ccz:CCALI_00453"/>
<name>S0EVA9_CHTCT</name>
<keyword evidence="3" id="KW-1185">Reference proteome</keyword>
<proteinExistence type="predicted"/>
<gene>
    <name evidence="2" type="ORF">CCALI_00453</name>
</gene>
<dbReference type="AlphaFoldDB" id="S0EVA9"/>
<reference evidence="3" key="1">
    <citation type="submission" date="2013-03" db="EMBL/GenBank/DDBJ databases">
        <title>Genome sequence of Chthonomonas calidirosea, the first sequenced genome from the Armatimonadetes phylum (formally candidate division OP10).</title>
        <authorList>
            <person name="Lee K.C.Y."/>
            <person name="Morgan X.C."/>
            <person name="Dunfield P.F."/>
            <person name="Tamas I."/>
            <person name="Houghton K.M."/>
            <person name="Vyssotski M."/>
            <person name="Ryan J.L.J."/>
            <person name="Lagutin K."/>
            <person name="McDonald I.R."/>
            <person name="Stott M.B."/>
        </authorList>
    </citation>
    <scope>NUCLEOTIDE SEQUENCE [LARGE SCALE GENOMIC DNA]</scope>
    <source>
        <strain evidence="3">DSM 23976 / ICMP 18418 / T49</strain>
    </source>
</reference>
<evidence type="ECO:0000256" key="1">
    <source>
        <dbReference type="SAM" id="Phobius"/>
    </source>
</evidence>
<feature type="transmembrane region" description="Helical" evidence="1">
    <location>
        <begin position="210"/>
        <end position="236"/>
    </location>
</feature>
<dbReference type="Proteomes" id="UP000014227">
    <property type="component" value="Chromosome I"/>
</dbReference>
<accession>S0EVA9</accession>
<feature type="transmembrane region" description="Helical" evidence="1">
    <location>
        <begin position="369"/>
        <end position="385"/>
    </location>
</feature>
<protein>
    <submittedName>
        <fullName evidence="2">Uncharacterized protein</fullName>
    </submittedName>
</protein>
<keyword evidence="1" id="KW-0812">Transmembrane</keyword>
<feature type="transmembrane region" description="Helical" evidence="1">
    <location>
        <begin position="397"/>
        <end position="416"/>
    </location>
</feature>
<dbReference type="HOGENOM" id="CLU_465973_0_0_0"/>
<dbReference type="InParanoid" id="S0EVA9"/>
<sequence length="585" mass="65511">MKPTVLRESENRWALSLIGLTLLLTLIPYLIGYGLSNGRHYLWLGYNLDDACVYLSWMKQAAQGHLRQHNLFTTEPQPGMFPNPLFFLLGLVASLLHLPLIAVFHLARLAAGFALLWVVWLLLRNTLSSLLARRAAFLFVCFSSGFGWLPLFWPSGGAVNIFHTPVDVWQPEAITFLSLYLSPLFAFSMLLQVAFLLLSLKAEQERSWKLAMAAGLIGLLIGLTHTYDVVGLALTWGCFLLVRARSVSLQDNVSSWLRAALTALVALPGTALIAYELHANPIFRDRANVPTLSAGLPWVFLGYGGELLITLYTLYLLTKATTDPESVPVNSSFQSGDAVRLYVCWAIAQLCVAYLPVSFQRKMLQGEHFPLAILAGVGAAYLLEQRLRGKVAPRQRMLILSIATLLLSLTNMRFVVRDIYNDTLNKVQTDLQRAYISQGELQALGWIAHHTRPSEAIQPLPWVHILQSPDGTHRYLAPTDMTMACILPGYTGRHVYCGHWGETPDYGSKLKELMNFGLESTSDAERIALLEKMHVQYLLFSQKAPDDMDADRLYPIFRGLSPLPSYLKEVYSNQEASIYRVELGR</sequence>
<feature type="transmembrane region" description="Helical" evidence="1">
    <location>
        <begin position="12"/>
        <end position="35"/>
    </location>
</feature>
<evidence type="ECO:0000313" key="2">
    <source>
        <dbReference type="EMBL" id="CCW34287.1"/>
    </source>
</evidence>
<keyword evidence="1" id="KW-1133">Transmembrane helix</keyword>
<dbReference type="STRING" id="454171.CP488_00701"/>
<feature type="transmembrane region" description="Helical" evidence="1">
    <location>
        <begin position="296"/>
        <end position="318"/>
    </location>
</feature>
<dbReference type="RefSeq" id="WP_016481849.1">
    <property type="nucleotide sequence ID" value="NC_021487.1"/>
</dbReference>
<feature type="transmembrane region" description="Helical" evidence="1">
    <location>
        <begin position="338"/>
        <end position="357"/>
    </location>
</feature>
<dbReference type="PATRIC" id="fig|1303518.3.peg.459"/>